<dbReference type="SMART" id="SM00342">
    <property type="entry name" value="HTH_ARAC"/>
    <property type="match status" value="1"/>
</dbReference>
<dbReference type="InterPro" id="IPR009057">
    <property type="entry name" value="Homeodomain-like_sf"/>
</dbReference>
<dbReference type="AlphaFoldDB" id="A0A1I4RZ59"/>
<dbReference type="PANTHER" id="PTHR47894:SF1">
    <property type="entry name" value="HTH-TYPE TRANSCRIPTIONAL REGULATOR VQSM"/>
    <property type="match status" value="1"/>
</dbReference>
<protein>
    <submittedName>
        <fullName evidence="5">AraC-type DNA-binding protein</fullName>
    </submittedName>
</protein>
<organism evidence="5 6">
    <name type="scientific">Marinobacter pelagius</name>
    <dbReference type="NCBI Taxonomy" id="379482"/>
    <lineage>
        <taxon>Bacteria</taxon>
        <taxon>Pseudomonadati</taxon>
        <taxon>Pseudomonadota</taxon>
        <taxon>Gammaproteobacteria</taxon>
        <taxon>Pseudomonadales</taxon>
        <taxon>Marinobacteraceae</taxon>
        <taxon>Marinobacter</taxon>
    </lineage>
</organism>
<accession>A0A1I4RZ59</accession>
<proteinExistence type="predicted"/>
<sequence>MATGTPDNERQMLGFFLVPGVYLRVLAETVRKLGHNERKLYEGLSFTAGDLKANDSRVFVTDATIMAQRARELAGDEGLSFALARELRLTIHGTLGFAALTSPTFEGALDSVRRYLQLRAPFLTMNQSLAGDQVLVQLCAEFDVPELYAFLAETVSATLILLTEQLLDREDAEARGFALEDGKLPGVSVHLSAPEPRYYRKFADQLPVRFEYGQPEQMMIFPKAMLDVRMRLADADASAMAREQCEFELQKALKEQGDIALAVRNMLRMTPGPLPSLEAMADRFCVSSRTLKRRLADKETSYREILESVLKDRAIQLLRYTNQSVSEIAYELDYADLSNFSRAFRKWTGKSASEFRADGPDPAPEVGP</sequence>
<dbReference type="PROSITE" id="PS01124">
    <property type="entry name" value="HTH_ARAC_FAMILY_2"/>
    <property type="match status" value="1"/>
</dbReference>
<dbReference type="Pfam" id="PF12625">
    <property type="entry name" value="Arabinose_bd"/>
    <property type="match status" value="1"/>
</dbReference>
<dbReference type="GO" id="GO:0005829">
    <property type="term" value="C:cytosol"/>
    <property type="evidence" value="ECO:0007669"/>
    <property type="project" value="TreeGrafter"/>
</dbReference>
<evidence type="ECO:0000313" key="6">
    <source>
        <dbReference type="Proteomes" id="UP000199339"/>
    </source>
</evidence>
<evidence type="ECO:0000313" key="5">
    <source>
        <dbReference type="EMBL" id="SFM57260.1"/>
    </source>
</evidence>
<dbReference type="Pfam" id="PF12833">
    <property type="entry name" value="HTH_18"/>
    <property type="match status" value="1"/>
</dbReference>
<evidence type="ECO:0000256" key="1">
    <source>
        <dbReference type="ARBA" id="ARBA00023015"/>
    </source>
</evidence>
<keyword evidence="1" id="KW-0805">Transcription regulation</keyword>
<feature type="domain" description="HTH araC/xylS-type" evidence="4">
    <location>
        <begin position="257"/>
        <end position="358"/>
    </location>
</feature>
<dbReference type="PANTHER" id="PTHR47894">
    <property type="entry name" value="HTH-TYPE TRANSCRIPTIONAL REGULATOR GADX"/>
    <property type="match status" value="1"/>
</dbReference>
<dbReference type="EMBL" id="FOUR01000001">
    <property type="protein sequence ID" value="SFM57260.1"/>
    <property type="molecule type" value="Genomic_DNA"/>
</dbReference>
<dbReference type="GO" id="GO:0003700">
    <property type="term" value="F:DNA-binding transcription factor activity"/>
    <property type="evidence" value="ECO:0007669"/>
    <property type="project" value="InterPro"/>
</dbReference>
<evidence type="ECO:0000256" key="2">
    <source>
        <dbReference type="ARBA" id="ARBA00023125"/>
    </source>
</evidence>
<dbReference type="GO" id="GO:0000976">
    <property type="term" value="F:transcription cis-regulatory region binding"/>
    <property type="evidence" value="ECO:0007669"/>
    <property type="project" value="TreeGrafter"/>
</dbReference>
<dbReference type="InterPro" id="IPR032687">
    <property type="entry name" value="AraC-type_N"/>
</dbReference>
<dbReference type="RefSeq" id="WP_091998798.1">
    <property type="nucleotide sequence ID" value="NZ_FOUR01000001.1"/>
</dbReference>
<dbReference type="Proteomes" id="UP000199339">
    <property type="component" value="Unassembled WGS sequence"/>
</dbReference>
<dbReference type="SUPFAM" id="SSF46689">
    <property type="entry name" value="Homeodomain-like"/>
    <property type="match status" value="1"/>
</dbReference>
<gene>
    <name evidence="5" type="ORF">SAMN04487961_0743</name>
</gene>
<reference evidence="6" key="1">
    <citation type="submission" date="2016-10" db="EMBL/GenBank/DDBJ databases">
        <authorList>
            <person name="Varghese N."/>
            <person name="Submissions S."/>
        </authorList>
    </citation>
    <scope>NUCLEOTIDE SEQUENCE [LARGE SCALE GENOMIC DNA]</scope>
    <source>
        <strain evidence="6">CGMCC 1.6775</strain>
    </source>
</reference>
<name>A0A1I4RZ59_9GAMM</name>
<keyword evidence="2 5" id="KW-0238">DNA-binding</keyword>
<evidence type="ECO:0000256" key="3">
    <source>
        <dbReference type="ARBA" id="ARBA00023163"/>
    </source>
</evidence>
<dbReference type="InterPro" id="IPR018060">
    <property type="entry name" value="HTH_AraC"/>
</dbReference>
<keyword evidence="3" id="KW-0804">Transcription</keyword>
<keyword evidence="6" id="KW-1185">Reference proteome</keyword>
<evidence type="ECO:0000259" key="4">
    <source>
        <dbReference type="PROSITE" id="PS01124"/>
    </source>
</evidence>
<dbReference type="Gene3D" id="1.10.10.60">
    <property type="entry name" value="Homeodomain-like"/>
    <property type="match status" value="1"/>
</dbReference>
<dbReference type="OrthoDB" id="6079354at2"/>